<dbReference type="PANTHER" id="PTHR35562:SF2">
    <property type="entry name" value="DNA ENDONUCLEASE SMRA-RELATED"/>
    <property type="match status" value="1"/>
</dbReference>
<gene>
    <name evidence="2" type="ORF">V6575_13015</name>
</gene>
<dbReference type="Pfam" id="PF01713">
    <property type="entry name" value="Smr"/>
    <property type="match status" value="1"/>
</dbReference>
<organism evidence="2 3">
    <name type="scientific">Roseibium algae</name>
    <dbReference type="NCBI Taxonomy" id="3123038"/>
    <lineage>
        <taxon>Bacteria</taxon>
        <taxon>Pseudomonadati</taxon>
        <taxon>Pseudomonadota</taxon>
        <taxon>Alphaproteobacteria</taxon>
        <taxon>Hyphomicrobiales</taxon>
        <taxon>Stappiaceae</taxon>
        <taxon>Roseibium</taxon>
    </lineage>
</organism>
<dbReference type="Gene3D" id="3.30.1370.110">
    <property type="match status" value="1"/>
</dbReference>
<dbReference type="SUPFAM" id="SSF160443">
    <property type="entry name" value="SMR domain-like"/>
    <property type="match status" value="1"/>
</dbReference>
<protein>
    <submittedName>
        <fullName evidence="2">Smr/MutS family protein</fullName>
    </submittedName>
</protein>
<dbReference type="InterPro" id="IPR002625">
    <property type="entry name" value="Smr_dom"/>
</dbReference>
<keyword evidence="3" id="KW-1185">Reference proteome</keyword>
<evidence type="ECO:0000259" key="1">
    <source>
        <dbReference type="PROSITE" id="PS50828"/>
    </source>
</evidence>
<name>A0ABU8TLH7_9HYPH</name>
<dbReference type="RefSeq" id="WP_340274857.1">
    <property type="nucleotide sequence ID" value="NZ_JBAKIA010000007.1"/>
</dbReference>
<accession>A0ABU8TLH7</accession>
<dbReference type="SMART" id="SM00463">
    <property type="entry name" value="SMR"/>
    <property type="match status" value="1"/>
</dbReference>
<dbReference type="InterPro" id="IPR036063">
    <property type="entry name" value="Smr_dom_sf"/>
</dbReference>
<sequence>MKPSKKRNKGQLSFEDRELWSKVTKTLTPLHTERAKPPEPENFAELFEGKPLEKKQRAKTETAIRAPEPVVKPPSPPPLHQLEHRYRKKLVRGVKPIDARIDLHGMTQHQAHERLRGFIYQAQASGHKVVLVITGKGKRGEGGAFTDERGILRRVVPQWLGMSDMRSLVVGYEEAHMSHGGSGALYVRIRRRR</sequence>
<dbReference type="PANTHER" id="PTHR35562">
    <property type="entry name" value="DNA ENDONUCLEASE SMRA-RELATED"/>
    <property type="match status" value="1"/>
</dbReference>
<dbReference type="Proteomes" id="UP001385499">
    <property type="component" value="Unassembled WGS sequence"/>
</dbReference>
<evidence type="ECO:0000313" key="3">
    <source>
        <dbReference type="Proteomes" id="UP001385499"/>
    </source>
</evidence>
<dbReference type="EMBL" id="JBAKIA010000007">
    <property type="protein sequence ID" value="MEJ8475012.1"/>
    <property type="molecule type" value="Genomic_DNA"/>
</dbReference>
<evidence type="ECO:0000313" key="2">
    <source>
        <dbReference type="EMBL" id="MEJ8475012.1"/>
    </source>
</evidence>
<feature type="domain" description="Smr" evidence="1">
    <location>
        <begin position="101"/>
        <end position="190"/>
    </location>
</feature>
<comment type="caution">
    <text evidence="2">The sequence shown here is derived from an EMBL/GenBank/DDBJ whole genome shotgun (WGS) entry which is preliminary data.</text>
</comment>
<dbReference type="PROSITE" id="PS50828">
    <property type="entry name" value="SMR"/>
    <property type="match status" value="1"/>
</dbReference>
<reference evidence="2 3" key="1">
    <citation type="submission" date="2024-02" db="EMBL/GenBank/DDBJ databases">
        <title>Roseibium algae sp. nov., isolated from marine alga (Grateloupia sp.), showing potential in myo-inositol conversion.</title>
        <authorList>
            <person name="Wang Y."/>
        </authorList>
    </citation>
    <scope>NUCLEOTIDE SEQUENCE [LARGE SCALE GENOMIC DNA]</scope>
    <source>
        <strain evidence="2 3">H3510</strain>
    </source>
</reference>
<proteinExistence type="predicted"/>